<evidence type="ECO:0000313" key="1">
    <source>
        <dbReference type="EMBL" id="KAK7830249.1"/>
    </source>
</evidence>
<proteinExistence type="predicted"/>
<accession>A0AAW0JVR8</accession>
<dbReference type="AlphaFoldDB" id="A0AAW0JVR8"/>
<name>A0AAW0JVR8_QUESU</name>
<reference evidence="1 2" key="1">
    <citation type="journal article" date="2018" name="Sci. Data">
        <title>The draft genome sequence of cork oak.</title>
        <authorList>
            <person name="Ramos A.M."/>
            <person name="Usie A."/>
            <person name="Barbosa P."/>
            <person name="Barros P.M."/>
            <person name="Capote T."/>
            <person name="Chaves I."/>
            <person name="Simoes F."/>
            <person name="Abreu I."/>
            <person name="Carrasquinho I."/>
            <person name="Faro C."/>
            <person name="Guimaraes J.B."/>
            <person name="Mendonca D."/>
            <person name="Nobrega F."/>
            <person name="Rodrigues L."/>
            <person name="Saibo N.J.M."/>
            <person name="Varela M.C."/>
            <person name="Egas C."/>
            <person name="Matos J."/>
            <person name="Miguel C.M."/>
            <person name="Oliveira M.M."/>
            <person name="Ricardo C.P."/>
            <person name="Goncalves S."/>
        </authorList>
    </citation>
    <scope>NUCLEOTIDE SEQUENCE [LARGE SCALE GENOMIC DNA]</scope>
    <source>
        <strain evidence="2">cv. HL8</strain>
    </source>
</reference>
<organism evidence="1 2">
    <name type="scientific">Quercus suber</name>
    <name type="common">Cork oak</name>
    <dbReference type="NCBI Taxonomy" id="58331"/>
    <lineage>
        <taxon>Eukaryota</taxon>
        <taxon>Viridiplantae</taxon>
        <taxon>Streptophyta</taxon>
        <taxon>Embryophyta</taxon>
        <taxon>Tracheophyta</taxon>
        <taxon>Spermatophyta</taxon>
        <taxon>Magnoliopsida</taxon>
        <taxon>eudicotyledons</taxon>
        <taxon>Gunneridae</taxon>
        <taxon>Pentapetalae</taxon>
        <taxon>rosids</taxon>
        <taxon>fabids</taxon>
        <taxon>Fagales</taxon>
        <taxon>Fagaceae</taxon>
        <taxon>Quercus</taxon>
    </lineage>
</organism>
<protein>
    <submittedName>
        <fullName evidence="1">Uncharacterized protein</fullName>
    </submittedName>
</protein>
<sequence length="156" mass="17664">MERPRVKACWLKERFSNPLSANVTEVMFVLFARWKGAKCTTKHPMHGLRAYHMSLASLRPNQLSNWAEVHATHITRWDAHAAIADAPPFHGEMSYNDKYMVESQLKIMTKCEPNALKVIEEIGQLTLDNARTVGNTNELTIRRGQQVGGRQGHGGR</sequence>
<gene>
    <name evidence="1" type="ORF">CFP56_028387</name>
</gene>
<evidence type="ECO:0000313" key="2">
    <source>
        <dbReference type="Proteomes" id="UP000237347"/>
    </source>
</evidence>
<dbReference type="EMBL" id="PKMF04000465">
    <property type="protein sequence ID" value="KAK7830249.1"/>
    <property type="molecule type" value="Genomic_DNA"/>
</dbReference>
<comment type="caution">
    <text evidence="1">The sequence shown here is derived from an EMBL/GenBank/DDBJ whole genome shotgun (WGS) entry which is preliminary data.</text>
</comment>
<dbReference type="Proteomes" id="UP000237347">
    <property type="component" value="Unassembled WGS sequence"/>
</dbReference>
<keyword evidence="2" id="KW-1185">Reference proteome</keyword>